<dbReference type="PANTHER" id="PTHR33542">
    <property type="entry name" value="SIROHYDROCHLORIN FERROCHELATASE, CHLOROPLASTIC"/>
    <property type="match status" value="1"/>
</dbReference>
<proteinExistence type="predicted"/>
<comment type="caution">
    <text evidence="3">The sequence shown here is derived from an EMBL/GenBank/DDBJ whole genome shotgun (WGS) entry which is preliminary data.</text>
</comment>
<evidence type="ECO:0000313" key="4">
    <source>
        <dbReference type="Proteomes" id="UP000743001"/>
    </source>
</evidence>
<dbReference type="CDD" id="cd03416">
    <property type="entry name" value="CbiX_SirB_N"/>
    <property type="match status" value="2"/>
</dbReference>
<dbReference type="InterPro" id="IPR002762">
    <property type="entry name" value="CbiX-like"/>
</dbReference>
<keyword evidence="2" id="KW-0456">Lyase</keyword>
<evidence type="ECO:0000313" key="3">
    <source>
        <dbReference type="EMBL" id="MBU5671055.1"/>
    </source>
</evidence>
<keyword evidence="1" id="KW-0479">Metal-binding</keyword>
<gene>
    <name evidence="3" type="ORF">KQJ23_04330</name>
</gene>
<dbReference type="InterPro" id="IPR050963">
    <property type="entry name" value="Sirohydro_Cobaltochel/CbiX"/>
</dbReference>
<dbReference type="Pfam" id="PF01903">
    <property type="entry name" value="CbiX"/>
    <property type="match status" value="2"/>
</dbReference>
<name>A0ABS6FPI6_9BACL</name>
<dbReference type="Proteomes" id="UP000743001">
    <property type="component" value="Unassembled WGS sequence"/>
</dbReference>
<protein>
    <submittedName>
        <fullName evidence="3">Cobalamin biosynthesis protein CbiX</fullName>
    </submittedName>
</protein>
<keyword evidence="4" id="KW-1185">Reference proteome</keyword>
<accession>A0ABS6FPI6</accession>
<sequence>MTNKKGPLALNKSVQPGVLIISHGSPDPEWAELVDGTVSELMELLPEGISVEAVFLDNHEGRLIQDGIDRLEAQGITEIIVIPLFVSSGSTHIDEITYALGIKSTPEKETDMERLRISARVFLGVPVHDDPLIAELVWDKVRGLSKQPEREALVLVGHGSRHDGFRQRWEEGIAALSARIGEISGLAAADYALLNPDSLRSQVSRYTEEMGDGVIVAPLFLSAGYFTKRVIPDRLKGLQYRYSGEPLLPHPLVARWMYAQILNIMRSVNN</sequence>
<evidence type="ECO:0000256" key="1">
    <source>
        <dbReference type="ARBA" id="ARBA00022723"/>
    </source>
</evidence>
<evidence type="ECO:0000256" key="2">
    <source>
        <dbReference type="ARBA" id="ARBA00023239"/>
    </source>
</evidence>
<dbReference type="EMBL" id="JAHLQJ010000003">
    <property type="protein sequence ID" value="MBU5671055.1"/>
    <property type="molecule type" value="Genomic_DNA"/>
</dbReference>
<dbReference type="RefSeq" id="WP_216477460.1">
    <property type="nucleotide sequence ID" value="NZ_JAHLQJ010000003.1"/>
</dbReference>
<reference evidence="3 4" key="1">
    <citation type="submission" date="2021-06" db="EMBL/GenBank/DDBJ databases">
        <authorList>
            <person name="Sun Q."/>
            <person name="Li D."/>
        </authorList>
    </citation>
    <scope>NUCLEOTIDE SEQUENCE [LARGE SCALE GENOMIC DNA]</scope>
    <source>
        <strain evidence="3 4">MSJ-6</strain>
    </source>
</reference>
<organism evidence="3 4">
    <name type="scientific">Paenibacillus brevis</name>
    <dbReference type="NCBI Taxonomy" id="2841508"/>
    <lineage>
        <taxon>Bacteria</taxon>
        <taxon>Bacillati</taxon>
        <taxon>Bacillota</taxon>
        <taxon>Bacilli</taxon>
        <taxon>Bacillales</taxon>
        <taxon>Paenibacillaceae</taxon>
        <taxon>Paenibacillus</taxon>
    </lineage>
</organism>
<dbReference type="PANTHER" id="PTHR33542:SF3">
    <property type="entry name" value="SIROHYDROCHLORIN FERROCHELATASE, CHLOROPLASTIC"/>
    <property type="match status" value="1"/>
</dbReference>